<keyword evidence="4 5" id="KW-0472">Membrane</keyword>
<feature type="transmembrane region" description="Helical" evidence="5">
    <location>
        <begin position="211"/>
        <end position="231"/>
    </location>
</feature>
<accession>A0A067Q7J4</accession>
<feature type="transmembrane region" description="Helical" evidence="5">
    <location>
        <begin position="62"/>
        <end position="83"/>
    </location>
</feature>
<dbReference type="PANTHER" id="PTHR31465">
    <property type="entry name" value="PROTEIN RTA1-RELATED"/>
    <property type="match status" value="1"/>
</dbReference>
<dbReference type="Proteomes" id="UP000027265">
    <property type="component" value="Unassembled WGS sequence"/>
</dbReference>
<evidence type="ECO:0000256" key="4">
    <source>
        <dbReference type="ARBA" id="ARBA00023136"/>
    </source>
</evidence>
<keyword evidence="2 5" id="KW-0812">Transmembrane</keyword>
<feature type="transmembrane region" description="Helical" evidence="5">
    <location>
        <begin position="89"/>
        <end position="113"/>
    </location>
</feature>
<dbReference type="OrthoDB" id="3358017at2759"/>
<dbReference type="AlphaFoldDB" id="A0A067Q7J4"/>
<sequence length="308" mass="34316">MAHYSHPTIPLLLSVSSGNATVLQDILHYSPNKPVAGVAGIVFLLISAALFTRVFKARDWWGLCLPIGATALGIGFFIRILLVSNPNSIGIYIAMQILIVCSPAAFLAFNYIVYGRFILNCVGRQYSLIRPEIVAKLFVISDITTFLIQSGGGSLETSKNPSVQQTARDIFLAGLIAQAASYLIFTALLFHAHWKIIGSGEYSKHEIWWTTVYSVYFSSVFILIRCIYRVIELAQGRGGYLLTHEIYFYMLDTVPLIIAISVYVLWWPGNYIKLKTPRPEFSMTALTPELQHQAGGTEAYSESRYNLA</sequence>
<dbReference type="InterPro" id="IPR007568">
    <property type="entry name" value="RTA1"/>
</dbReference>
<keyword evidence="3 5" id="KW-1133">Transmembrane helix</keyword>
<dbReference type="GO" id="GO:0016020">
    <property type="term" value="C:membrane"/>
    <property type="evidence" value="ECO:0007669"/>
    <property type="project" value="UniProtKB-SubCell"/>
</dbReference>
<dbReference type="STRING" id="933084.A0A067Q7J4"/>
<feature type="transmembrane region" description="Helical" evidence="5">
    <location>
        <begin position="36"/>
        <end position="55"/>
    </location>
</feature>
<evidence type="ECO:0000313" key="6">
    <source>
        <dbReference type="EMBL" id="KDQ62160.1"/>
    </source>
</evidence>
<evidence type="ECO:0008006" key="8">
    <source>
        <dbReference type="Google" id="ProtNLM"/>
    </source>
</evidence>
<comment type="subcellular location">
    <subcellularLocation>
        <location evidence="1">Membrane</location>
        <topology evidence="1">Multi-pass membrane protein</topology>
    </subcellularLocation>
</comment>
<evidence type="ECO:0000256" key="2">
    <source>
        <dbReference type="ARBA" id="ARBA00022692"/>
    </source>
</evidence>
<dbReference type="PANTHER" id="PTHR31465:SF1">
    <property type="entry name" value="PROTEIN RTA1-RELATED"/>
    <property type="match status" value="1"/>
</dbReference>
<evidence type="ECO:0000256" key="3">
    <source>
        <dbReference type="ARBA" id="ARBA00022989"/>
    </source>
</evidence>
<dbReference type="HOGENOM" id="CLU_033465_3_3_1"/>
<keyword evidence="7" id="KW-1185">Reference proteome</keyword>
<dbReference type="Pfam" id="PF04479">
    <property type="entry name" value="RTA1"/>
    <property type="match status" value="1"/>
</dbReference>
<evidence type="ECO:0000256" key="1">
    <source>
        <dbReference type="ARBA" id="ARBA00004141"/>
    </source>
</evidence>
<name>A0A067Q7J4_9AGAM</name>
<evidence type="ECO:0000256" key="5">
    <source>
        <dbReference type="SAM" id="Phobius"/>
    </source>
</evidence>
<feature type="transmembrane region" description="Helical" evidence="5">
    <location>
        <begin position="246"/>
        <end position="266"/>
    </location>
</feature>
<evidence type="ECO:0000313" key="7">
    <source>
        <dbReference type="Proteomes" id="UP000027265"/>
    </source>
</evidence>
<protein>
    <recommendedName>
        <fullName evidence="8">RTA1 like protein</fullName>
    </recommendedName>
</protein>
<reference evidence="7" key="1">
    <citation type="journal article" date="2014" name="Proc. Natl. Acad. Sci. U.S.A.">
        <title>Extensive sampling of basidiomycete genomes demonstrates inadequacy of the white-rot/brown-rot paradigm for wood decay fungi.</title>
        <authorList>
            <person name="Riley R."/>
            <person name="Salamov A.A."/>
            <person name="Brown D.W."/>
            <person name="Nagy L.G."/>
            <person name="Floudas D."/>
            <person name="Held B.W."/>
            <person name="Levasseur A."/>
            <person name="Lombard V."/>
            <person name="Morin E."/>
            <person name="Otillar R."/>
            <person name="Lindquist E.A."/>
            <person name="Sun H."/>
            <person name="LaButti K.M."/>
            <person name="Schmutz J."/>
            <person name="Jabbour D."/>
            <person name="Luo H."/>
            <person name="Baker S.E."/>
            <person name="Pisabarro A.G."/>
            <person name="Walton J.D."/>
            <person name="Blanchette R.A."/>
            <person name="Henrissat B."/>
            <person name="Martin F."/>
            <person name="Cullen D."/>
            <person name="Hibbett D.S."/>
            <person name="Grigoriev I.V."/>
        </authorList>
    </citation>
    <scope>NUCLEOTIDE SEQUENCE [LARGE SCALE GENOMIC DNA]</scope>
    <source>
        <strain evidence="7">MUCL 33604</strain>
    </source>
</reference>
<dbReference type="InParanoid" id="A0A067Q7J4"/>
<gene>
    <name evidence="6" type="ORF">JAAARDRAFT_170345</name>
</gene>
<dbReference type="EMBL" id="KL197711">
    <property type="protein sequence ID" value="KDQ62160.1"/>
    <property type="molecule type" value="Genomic_DNA"/>
</dbReference>
<proteinExistence type="predicted"/>
<feature type="transmembrane region" description="Helical" evidence="5">
    <location>
        <begin position="170"/>
        <end position="190"/>
    </location>
</feature>
<organism evidence="6 7">
    <name type="scientific">Jaapia argillacea MUCL 33604</name>
    <dbReference type="NCBI Taxonomy" id="933084"/>
    <lineage>
        <taxon>Eukaryota</taxon>
        <taxon>Fungi</taxon>
        <taxon>Dikarya</taxon>
        <taxon>Basidiomycota</taxon>
        <taxon>Agaricomycotina</taxon>
        <taxon>Agaricomycetes</taxon>
        <taxon>Agaricomycetidae</taxon>
        <taxon>Jaapiales</taxon>
        <taxon>Jaapiaceae</taxon>
        <taxon>Jaapia</taxon>
    </lineage>
</organism>